<keyword evidence="2" id="KW-0732">Signal</keyword>
<dbReference type="AlphaFoldDB" id="A0A1F8H814"/>
<name>A0A1F8H814_9BACT</name>
<organism evidence="3 4">
    <name type="scientific">Candidatus Yanofskybacteria bacterium RIFCSPLOWO2_12_FULL_43_11b</name>
    <dbReference type="NCBI Taxonomy" id="1802710"/>
    <lineage>
        <taxon>Bacteria</taxon>
        <taxon>Candidatus Yanofskyibacteriota</taxon>
    </lineage>
</organism>
<evidence type="ECO:0000256" key="1">
    <source>
        <dbReference type="SAM" id="MobiDB-lite"/>
    </source>
</evidence>
<gene>
    <name evidence="3" type="ORF">A3G51_03790</name>
</gene>
<feature type="region of interest" description="Disordered" evidence="1">
    <location>
        <begin position="707"/>
        <end position="758"/>
    </location>
</feature>
<reference evidence="3 4" key="1">
    <citation type="journal article" date="2016" name="Nat. Commun.">
        <title>Thousands of microbial genomes shed light on interconnected biogeochemical processes in an aquifer system.</title>
        <authorList>
            <person name="Anantharaman K."/>
            <person name="Brown C.T."/>
            <person name="Hug L.A."/>
            <person name="Sharon I."/>
            <person name="Castelle C.J."/>
            <person name="Probst A.J."/>
            <person name="Thomas B.C."/>
            <person name="Singh A."/>
            <person name="Wilkins M.J."/>
            <person name="Karaoz U."/>
            <person name="Brodie E.L."/>
            <person name="Williams K.H."/>
            <person name="Hubbard S.S."/>
            <person name="Banfield J.F."/>
        </authorList>
    </citation>
    <scope>NUCLEOTIDE SEQUENCE [LARGE SCALE GENOMIC DNA]</scope>
</reference>
<feature type="compositionally biased region" description="Low complexity" evidence="1">
    <location>
        <begin position="734"/>
        <end position="758"/>
    </location>
</feature>
<dbReference type="Proteomes" id="UP000177745">
    <property type="component" value="Unassembled WGS sequence"/>
</dbReference>
<evidence type="ECO:0000256" key="2">
    <source>
        <dbReference type="SAM" id="SignalP"/>
    </source>
</evidence>
<evidence type="ECO:0000313" key="4">
    <source>
        <dbReference type="Proteomes" id="UP000177745"/>
    </source>
</evidence>
<dbReference type="EMBL" id="MGKY01000012">
    <property type="protein sequence ID" value="OGN33743.1"/>
    <property type="molecule type" value="Genomic_DNA"/>
</dbReference>
<feature type="signal peptide" evidence="2">
    <location>
        <begin position="1"/>
        <end position="32"/>
    </location>
</feature>
<feature type="chain" id="PRO_5009535767" evidence="2">
    <location>
        <begin position="33"/>
        <end position="804"/>
    </location>
</feature>
<comment type="caution">
    <text evidence="3">The sequence shown here is derived from an EMBL/GenBank/DDBJ whole genome shotgun (WGS) entry which is preliminary data.</text>
</comment>
<accession>A0A1F8H814</accession>
<sequence>MNILNIKKRSIFLLAGFVFALILAGSPASVTAVTDQEYESIADRYYTNLKNAMGEIGCNTVQECDDYCYKTGEPTPDCYAYDPLVTDPPIIVSYMQTAGCGESGDPFFKDFKTCVAYCDKELTADCFPFIGYREDLAGLNKLYDKFKNEDETRKLVLSVIDSIKNNTKLPPVCQRRVDCMNYCSSWVNTACIDYAEKTGYISSKYADKARKFLSLVKAGNPTPSGCDTMGQCEYICSQPENFTECTEFAKKAGWEEEILPEKQVLITAIQKRESPGQCKDEISCRNYCEDIDHIEECVSFVEKFNLASGDELKEIRKIADIKKAGVAFPGNCKSKESCLKYCDNSANAVVCMEFALKAEFIPKEDAEAVGKILPYLKKGGKMPGGCATKESCDAYCDTHAVECVDFAVGAGFMTKEDADIVRKTGGKGPGNCKSREACDNYCKDEKRIDECVDFAVKAGFISAGDAADAKKYKITSGPGNCKSKADCEALCVLPENQDICFKFAKDHGMISEEDLKNIEQYRNQGPPDFSQVNPKWLVCMEKEIGSDIFGRFKAGKSGRADVSAIQASQKKCESEMGSDVSKEIEVCLSKPTCAEFSTCMATFQQGGGEQQDGQQTPDPKVDARMKACKDEIQKEKTSACLSKSCSEFEPCLKSLEQSGDKKDGQQQAESTSDPAVNAKAQACQKEKINACLTKSCGEFQSCLNSLGGGGGEKQQGTPDPAVIAKVKSCQPLKQSGPQQQSPSSSPQSQQSGDQSQIPQGFSSWEAFCRANSGDSRCAAYAPQQYPLLLQHSIFAEVLNFLSGR</sequence>
<protein>
    <submittedName>
        <fullName evidence="3">Uncharacterized protein</fullName>
    </submittedName>
</protein>
<proteinExistence type="predicted"/>
<evidence type="ECO:0000313" key="3">
    <source>
        <dbReference type="EMBL" id="OGN33743.1"/>
    </source>
</evidence>